<sequence length="520" mass="54406">MSTPGSLAASHTALDGEALAHLQRLLGAWGALADLSFSDLLLLVPVRGAEGEGAQLVVLGQIRPTTASTVLPGDLVGSLLAAEDWPVVAEALASREICSATGPLPVPEGALLVSSMGLAETGELPPVPEEVRLEAVPVCLAGRPVAAMVRITPIEHRRRSGRLERVYRGLYDRLAAMVAEGTYPAPGQEALGEDAPRVGDGLLLVDADGRVVFSSPNAMSALHRMGVTAVPEGHRLGELGVDDTAVSRALASGRPVIEEVERRPDVIVLLHCTPLLAEGEVTGAMVLVRDVTDLRRRDRLLLSKDAAIREVHHRVKNNLQTISSLLSLQARRLEPGRGQEALREAERRVRSIAVVHEVLSREPGEEVPFDEIVASLVRMAEDSATGDHRVAIEVSGDLGAVPADVATPLAVVLAELLQNAVEHAFRSGEQGPGRVEVDLGAQAGRLHVRVVDDGQGLPVGFSIEDTTSLGLSIVRSLVTSQLGGTIEMRSPASTQPAGAGPGSGPGTEVVIDVPLGGLAG</sequence>
<dbReference type="Pfam" id="PF02518">
    <property type="entry name" value="HATPase_c"/>
    <property type="match status" value="1"/>
</dbReference>
<evidence type="ECO:0000256" key="1">
    <source>
        <dbReference type="ARBA" id="ARBA00000085"/>
    </source>
</evidence>
<accession>A0ABV6C4C6</accession>
<comment type="catalytic activity">
    <reaction evidence="1">
        <text>ATP + protein L-histidine = ADP + protein N-phospho-L-histidine.</text>
        <dbReference type="EC" id="2.7.13.3"/>
    </reaction>
</comment>
<dbReference type="Gene3D" id="3.30.450.20">
    <property type="entry name" value="PAS domain"/>
    <property type="match status" value="1"/>
</dbReference>
<evidence type="ECO:0000256" key="7">
    <source>
        <dbReference type="ARBA" id="ARBA00022840"/>
    </source>
</evidence>
<dbReference type="PROSITE" id="PS50109">
    <property type="entry name" value="HIS_KIN"/>
    <property type="match status" value="1"/>
</dbReference>
<dbReference type="InterPro" id="IPR038424">
    <property type="entry name" value="H_kinase_PdtaS_GAF_sf"/>
</dbReference>
<dbReference type="InterPro" id="IPR013656">
    <property type="entry name" value="PAS_4"/>
</dbReference>
<organism evidence="10 11">
    <name type="scientific">Aciditerrimonas ferrireducens</name>
    <dbReference type="NCBI Taxonomy" id="667306"/>
    <lineage>
        <taxon>Bacteria</taxon>
        <taxon>Bacillati</taxon>
        <taxon>Actinomycetota</taxon>
        <taxon>Acidimicrobiia</taxon>
        <taxon>Acidimicrobiales</taxon>
        <taxon>Acidimicrobiaceae</taxon>
        <taxon>Aciditerrimonas</taxon>
    </lineage>
</organism>
<keyword evidence="5" id="KW-0547">Nucleotide-binding</keyword>
<evidence type="ECO:0000256" key="5">
    <source>
        <dbReference type="ARBA" id="ARBA00022741"/>
    </source>
</evidence>
<evidence type="ECO:0000256" key="6">
    <source>
        <dbReference type="ARBA" id="ARBA00022777"/>
    </source>
</evidence>
<keyword evidence="7" id="KW-0067">ATP-binding</keyword>
<dbReference type="InterPro" id="IPR035965">
    <property type="entry name" value="PAS-like_dom_sf"/>
</dbReference>
<dbReference type="Gene3D" id="3.30.565.10">
    <property type="entry name" value="Histidine kinase-like ATPase, C-terminal domain"/>
    <property type="match status" value="1"/>
</dbReference>
<feature type="domain" description="Histidine kinase" evidence="9">
    <location>
        <begin position="310"/>
        <end position="517"/>
    </location>
</feature>
<comment type="caution">
    <text evidence="10">The sequence shown here is derived from an EMBL/GenBank/DDBJ whole genome shotgun (WGS) entry which is preliminary data.</text>
</comment>
<evidence type="ECO:0000256" key="2">
    <source>
        <dbReference type="ARBA" id="ARBA00012438"/>
    </source>
</evidence>
<dbReference type="SMART" id="SM00387">
    <property type="entry name" value="HATPase_c"/>
    <property type="match status" value="1"/>
</dbReference>
<keyword evidence="11" id="KW-1185">Reference proteome</keyword>
<proteinExistence type="predicted"/>
<evidence type="ECO:0000313" key="10">
    <source>
        <dbReference type="EMBL" id="MFC0081102.1"/>
    </source>
</evidence>
<dbReference type="SUPFAM" id="SSF55874">
    <property type="entry name" value="ATPase domain of HSP90 chaperone/DNA topoisomerase II/histidine kinase"/>
    <property type="match status" value="1"/>
</dbReference>
<dbReference type="PANTHER" id="PTHR41523:SF8">
    <property type="entry name" value="ETHYLENE RESPONSE SENSOR PROTEIN"/>
    <property type="match status" value="1"/>
</dbReference>
<dbReference type="RefSeq" id="WP_377788023.1">
    <property type="nucleotide sequence ID" value="NZ_JBHLYQ010000016.1"/>
</dbReference>
<dbReference type="EMBL" id="JBHLYQ010000016">
    <property type="protein sequence ID" value="MFC0081102.1"/>
    <property type="molecule type" value="Genomic_DNA"/>
</dbReference>
<dbReference type="InterPro" id="IPR022066">
    <property type="entry name" value="PdtaS_GAF"/>
</dbReference>
<name>A0ABV6C4C6_9ACTN</name>
<evidence type="ECO:0000259" key="9">
    <source>
        <dbReference type="PROSITE" id="PS50109"/>
    </source>
</evidence>
<dbReference type="Pfam" id="PF08448">
    <property type="entry name" value="PAS_4"/>
    <property type="match status" value="1"/>
</dbReference>
<gene>
    <name evidence="10" type="ORF">ACFFRE_02870</name>
</gene>
<keyword evidence="6 10" id="KW-0418">Kinase</keyword>
<evidence type="ECO:0000313" key="11">
    <source>
        <dbReference type="Proteomes" id="UP001589788"/>
    </source>
</evidence>
<dbReference type="SUPFAM" id="SSF55785">
    <property type="entry name" value="PYP-like sensor domain (PAS domain)"/>
    <property type="match status" value="1"/>
</dbReference>
<feature type="region of interest" description="Disordered" evidence="8">
    <location>
        <begin position="486"/>
        <end position="520"/>
    </location>
</feature>
<keyword evidence="3" id="KW-0597">Phosphoprotein</keyword>
<reference evidence="10 11" key="1">
    <citation type="submission" date="2024-09" db="EMBL/GenBank/DDBJ databases">
        <authorList>
            <person name="Sun Q."/>
            <person name="Mori K."/>
        </authorList>
    </citation>
    <scope>NUCLEOTIDE SEQUENCE [LARGE SCALE GENOMIC DNA]</scope>
    <source>
        <strain evidence="10 11">JCM 15389</strain>
    </source>
</reference>
<dbReference type="PANTHER" id="PTHR41523">
    <property type="entry name" value="TWO-COMPONENT SYSTEM SENSOR PROTEIN"/>
    <property type="match status" value="1"/>
</dbReference>
<dbReference type="SMART" id="SM00911">
    <property type="entry name" value="HWE_HK"/>
    <property type="match status" value="1"/>
</dbReference>
<dbReference type="InterPro" id="IPR003594">
    <property type="entry name" value="HATPase_dom"/>
</dbReference>
<dbReference type="Pfam" id="PF12282">
    <property type="entry name" value="GAF_PdtaS"/>
    <property type="match status" value="1"/>
</dbReference>
<evidence type="ECO:0000256" key="8">
    <source>
        <dbReference type="SAM" id="MobiDB-lite"/>
    </source>
</evidence>
<protein>
    <recommendedName>
        <fullName evidence="2">histidine kinase</fullName>
        <ecNumber evidence="2">2.7.13.3</ecNumber>
    </recommendedName>
</protein>
<dbReference type="InterPro" id="IPR011102">
    <property type="entry name" value="Sig_transdc_His_kinase_HWE"/>
</dbReference>
<dbReference type="Pfam" id="PF07568">
    <property type="entry name" value="HisKA_2"/>
    <property type="match status" value="1"/>
</dbReference>
<dbReference type="GO" id="GO:0016301">
    <property type="term" value="F:kinase activity"/>
    <property type="evidence" value="ECO:0007669"/>
    <property type="project" value="UniProtKB-KW"/>
</dbReference>
<evidence type="ECO:0000256" key="3">
    <source>
        <dbReference type="ARBA" id="ARBA00022553"/>
    </source>
</evidence>
<dbReference type="InterPro" id="IPR036890">
    <property type="entry name" value="HATPase_C_sf"/>
</dbReference>
<dbReference type="Proteomes" id="UP001589788">
    <property type="component" value="Unassembled WGS sequence"/>
</dbReference>
<keyword evidence="4" id="KW-0808">Transferase</keyword>
<dbReference type="EC" id="2.7.13.3" evidence="2"/>
<dbReference type="InterPro" id="IPR005467">
    <property type="entry name" value="His_kinase_dom"/>
</dbReference>
<evidence type="ECO:0000256" key="4">
    <source>
        <dbReference type="ARBA" id="ARBA00022679"/>
    </source>
</evidence>
<dbReference type="Gene3D" id="3.30.450.280">
    <property type="entry name" value="GAF domain"/>
    <property type="match status" value="1"/>
</dbReference>
<dbReference type="InterPro" id="IPR011495">
    <property type="entry name" value="Sig_transdc_His_kin_sub2_dim/P"/>
</dbReference>